<sequence>MDRSHTAYTNILDQHNKLIAEVLTKFRLLCRLSTAQEDAESKEPDLATMGVTRLSMQLEFEALNTCLKDLLALSRRIKELWVFGPLASDQDSTRQQAGDLERDVQQVVRLVNELEETTMRKLASGNGGTWREKPKEGGQQQI</sequence>
<dbReference type="OrthoDB" id="203279at2759"/>
<keyword evidence="5" id="KW-0539">Nucleus</keyword>
<evidence type="ECO:0008006" key="9">
    <source>
        <dbReference type="Google" id="ProtNLM"/>
    </source>
</evidence>
<proteinExistence type="inferred from homology"/>
<evidence type="ECO:0000313" key="8">
    <source>
        <dbReference type="Proteomes" id="UP000838763"/>
    </source>
</evidence>
<evidence type="ECO:0000256" key="6">
    <source>
        <dbReference type="SAM" id="MobiDB-lite"/>
    </source>
</evidence>
<comment type="subcellular location">
    <subcellularLocation>
        <location evidence="1">Nucleus</location>
    </subcellularLocation>
</comment>
<comment type="caution">
    <text evidence="7">The sequence shown here is derived from an EMBL/GenBank/DDBJ whole genome shotgun (WGS) entry which is preliminary data.</text>
</comment>
<evidence type="ECO:0000256" key="1">
    <source>
        <dbReference type="ARBA" id="ARBA00004123"/>
    </source>
</evidence>
<dbReference type="AlphaFoldDB" id="A0A9P1MDM5"/>
<dbReference type="GO" id="GO:0016592">
    <property type="term" value="C:mediator complex"/>
    <property type="evidence" value="ECO:0007669"/>
    <property type="project" value="InterPro"/>
</dbReference>
<dbReference type="InterPro" id="IPR009332">
    <property type="entry name" value="Med22"/>
</dbReference>
<feature type="region of interest" description="Disordered" evidence="6">
    <location>
        <begin position="121"/>
        <end position="142"/>
    </location>
</feature>
<comment type="similarity">
    <text evidence="2">Belongs to the Mediator complex subunit 22 family.</text>
</comment>
<dbReference type="GO" id="GO:0006357">
    <property type="term" value="P:regulation of transcription by RNA polymerase II"/>
    <property type="evidence" value="ECO:0007669"/>
    <property type="project" value="InterPro"/>
</dbReference>
<keyword evidence="4" id="KW-0804">Transcription</keyword>
<keyword evidence="3" id="KW-0805">Transcription regulation</keyword>
<accession>A0A9P1MDM5</accession>
<evidence type="ECO:0000313" key="7">
    <source>
        <dbReference type="EMBL" id="CAI4217976.1"/>
    </source>
</evidence>
<gene>
    <name evidence="7" type="ORF">PPNO1_LOCUS7572</name>
</gene>
<dbReference type="Pfam" id="PF06179">
    <property type="entry name" value="Med22"/>
    <property type="match status" value="1"/>
</dbReference>
<keyword evidence="8" id="KW-1185">Reference proteome</keyword>
<dbReference type="EMBL" id="CALLCH030000017">
    <property type="protein sequence ID" value="CAI4217976.1"/>
    <property type="molecule type" value="Genomic_DNA"/>
</dbReference>
<organism evidence="7 8">
    <name type="scientific">Parascedosporium putredinis</name>
    <dbReference type="NCBI Taxonomy" id="1442378"/>
    <lineage>
        <taxon>Eukaryota</taxon>
        <taxon>Fungi</taxon>
        <taxon>Dikarya</taxon>
        <taxon>Ascomycota</taxon>
        <taxon>Pezizomycotina</taxon>
        <taxon>Sordariomycetes</taxon>
        <taxon>Hypocreomycetidae</taxon>
        <taxon>Microascales</taxon>
        <taxon>Microascaceae</taxon>
        <taxon>Parascedosporium</taxon>
    </lineage>
</organism>
<dbReference type="Proteomes" id="UP000838763">
    <property type="component" value="Unassembled WGS sequence"/>
</dbReference>
<evidence type="ECO:0000256" key="4">
    <source>
        <dbReference type="ARBA" id="ARBA00023163"/>
    </source>
</evidence>
<evidence type="ECO:0000256" key="3">
    <source>
        <dbReference type="ARBA" id="ARBA00023015"/>
    </source>
</evidence>
<evidence type="ECO:0000256" key="2">
    <source>
        <dbReference type="ARBA" id="ARBA00005942"/>
    </source>
</evidence>
<reference evidence="7" key="1">
    <citation type="submission" date="2022-11" db="EMBL/GenBank/DDBJ databases">
        <authorList>
            <person name="Scott C."/>
            <person name="Bruce N."/>
        </authorList>
    </citation>
    <scope>NUCLEOTIDE SEQUENCE</scope>
</reference>
<evidence type="ECO:0000256" key="5">
    <source>
        <dbReference type="ARBA" id="ARBA00023242"/>
    </source>
</evidence>
<dbReference type="GO" id="GO:0003712">
    <property type="term" value="F:transcription coregulator activity"/>
    <property type="evidence" value="ECO:0007669"/>
    <property type="project" value="InterPro"/>
</dbReference>
<name>A0A9P1MDM5_9PEZI</name>
<protein>
    <recommendedName>
        <fullName evidence="9">Mediator complex subunit 22</fullName>
    </recommendedName>
</protein>